<dbReference type="PANTHER" id="PTHR22796:SF1">
    <property type="entry name" value="VWFA DOMAIN-CONTAINING PROTEIN"/>
    <property type="match status" value="1"/>
</dbReference>
<evidence type="ECO:0000259" key="1">
    <source>
        <dbReference type="PROSITE" id="PS51717"/>
    </source>
</evidence>
<evidence type="ECO:0000313" key="3">
    <source>
        <dbReference type="Proteomes" id="UP000481153"/>
    </source>
</evidence>
<dbReference type="PROSITE" id="PS51717">
    <property type="entry name" value="G_VLIG"/>
    <property type="match status" value="1"/>
</dbReference>
<keyword evidence="3" id="KW-1185">Reference proteome</keyword>
<dbReference type="GO" id="GO:0005525">
    <property type="term" value="F:GTP binding"/>
    <property type="evidence" value="ECO:0007669"/>
    <property type="project" value="InterPro"/>
</dbReference>
<accession>A0A6G0W771</accession>
<proteinExistence type="predicted"/>
<gene>
    <name evidence="2" type="ORF">Ae201684_018129</name>
</gene>
<name>A0A6G0W771_9STRA</name>
<dbReference type="InterPro" id="IPR030383">
    <property type="entry name" value="G_VLIG_dom"/>
</dbReference>
<sequence>MSTRLRGVACSYETFTCYHLLRLLIDNDEDTMVFQPTVVDSELFRFLRALSVLPKTDLESSTTTENSQSDLLGQFLNGQALPSSGRSMDVMGYFGRQFAVEQQLTTDGWWLQNLSDYIKNEEEGVYGLIQGSVDEDGGDLRVVLFGWLTNESFEGAFLRERATYVLRFLTTLTSNVVCCLAPQDIIRASPAPSSEASTLPKKYSVSFSIKTAKVEEEQVRCEFKYEAGWGDEFDNGELVPGPVVALAVIKSDRHVISERSSHYLTSVEAFGTWLIEIMKTHAVDVQCQIPRPMMASALKLKNEFPKDVLDSITEGVIRAQIRVDADLKVKKDLAMMQKRCEENGEIAFYVRIDDPQQENLANDALQKDLKMLKGWHMSVGSALQPALADFRSTIDITVNKAYEPIAAKNDIETKGILSGMWQWFTTANQISFPYLEKGELVKQALENSANELKNHYQSWCRLLNTAMKNEKIIAWRVDREYNAMMKAVNLKSMLSSRKEEVVRNSFAVMIDNHTKAELAGHLVTEVVNCYNHSVVFRKQEIKEDAEIVSVYCVSKTFPELRGSFTLPKKAKLVHISLVEDICVIVYLQERIANMETHVRAYKKSNWTKSIAAKHFPKETHLCDFDPSHRLLAMLHSDNLIDLYAFNESYKVLERVQTVNLQFLRVQSPFYSMVIFGGDNHGLALIDQEGRLQSSFIRSKQVSKLIEHLVIIGNTKLVKVQGESSYTVKVQTVLTADNTMLAEATLKIPVVMEWSRCSVSCVGENLICFDSVSTRVRIWNLHIATGKMAWQLQGSQTTKGESVPLEDHPMWSLFHLYEKFPVQSLVATSTGSSLVSGRLQIHVSGSANKAAVTNLLTLVMHKLQGLNKNLSPLNLEDDLKVHTSGSVSWCGSTVAMAPWVLELVVFVPVQICRARDNQLILLNNGHEENSMGTEAHEVAKSICFGPISSVLQHWGGPVVVLTSMGKQSTGKSYYLNHLTGSSFAISGARCTDGVWLTVRLMGKCLLVVLDLKAWDHLSVRLKRIYFCLC</sequence>
<dbReference type="InterPro" id="IPR027417">
    <property type="entry name" value="P-loop_NTPase"/>
</dbReference>
<reference evidence="2 3" key="1">
    <citation type="submission" date="2019-07" db="EMBL/GenBank/DDBJ databases">
        <title>Genomics analysis of Aphanomyces spp. identifies a new class of oomycete effector associated with host adaptation.</title>
        <authorList>
            <person name="Gaulin E."/>
        </authorList>
    </citation>
    <scope>NUCLEOTIDE SEQUENCE [LARGE SCALE GENOMIC DNA]</scope>
    <source>
        <strain evidence="2 3">ATCC 201684</strain>
    </source>
</reference>
<comment type="caution">
    <text evidence="2">The sequence shown here is derived from an EMBL/GenBank/DDBJ whole genome shotgun (WGS) entry which is preliminary data.</text>
</comment>
<dbReference type="VEuPathDB" id="FungiDB:AeMF1_006587"/>
<dbReference type="PANTHER" id="PTHR22796">
    <property type="entry name" value="URG4-RELATED"/>
    <property type="match status" value="1"/>
</dbReference>
<organism evidence="2 3">
    <name type="scientific">Aphanomyces euteiches</name>
    <dbReference type="NCBI Taxonomy" id="100861"/>
    <lineage>
        <taxon>Eukaryota</taxon>
        <taxon>Sar</taxon>
        <taxon>Stramenopiles</taxon>
        <taxon>Oomycota</taxon>
        <taxon>Saprolegniomycetes</taxon>
        <taxon>Saprolegniales</taxon>
        <taxon>Verrucalvaceae</taxon>
        <taxon>Aphanomyces</taxon>
    </lineage>
</organism>
<dbReference type="SUPFAM" id="SSF52540">
    <property type="entry name" value="P-loop containing nucleoside triphosphate hydrolases"/>
    <property type="match status" value="1"/>
</dbReference>
<dbReference type="EMBL" id="VJMJ01000320">
    <property type="protein sequence ID" value="KAF0722898.1"/>
    <property type="molecule type" value="Genomic_DNA"/>
</dbReference>
<dbReference type="Gene3D" id="3.40.50.300">
    <property type="entry name" value="P-loop containing nucleotide triphosphate hydrolases"/>
    <property type="match status" value="1"/>
</dbReference>
<evidence type="ECO:0000313" key="2">
    <source>
        <dbReference type="EMBL" id="KAF0722898.1"/>
    </source>
</evidence>
<dbReference type="VEuPathDB" id="FungiDB:AeMF1_019004"/>
<feature type="domain" description="VLIG-type G" evidence="1">
    <location>
        <begin position="954"/>
        <end position="1028"/>
    </location>
</feature>
<dbReference type="AlphaFoldDB" id="A0A6G0W771"/>
<dbReference type="Proteomes" id="UP000481153">
    <property type="component" value="Unassembled WGS sequence"/>
</dbReference>
<protein>
    <recommendedName>
        <fullName evidence="1">VLIG-type G domain-containing protein</fullName>
    </recommendedName>
</protein>